<dbReference type="Pfam" id="PF00271">
    <property type="entry name" value="Helicase_C"/>
    <property type="match status" value="1"/>
</dbReference>
<dbReference type="InterPro" id="IPR011545">
    <property type="entry name" value="DEAD/DEAH_box_helicase_dom"/>
</dbReference>
<dbReference type="InterPro" id="IPR014001">
    <property type="entry name" value="Helicase_ATP-bd"/>
</dbReference>
<evidence type="ECO:0000313" key="12">
    <source>
        <dbReference type="Proteomes" id="UP000215896"/>
    </source>
</evidence>
<dbReference type="PANTHER" id="PTHR47964">
    <property type="entry name" value="ATP-DEPENDENT DNA HELICASE HOMOLOG RECG, CHLOROPLASTIC"/>
    <property type="match status" value="1"/>
</dbReference>
<comment type="caution">
    <text evidence="11">The sequence shown here is derived from an EMBL/GenBank/DDBJ whole genome shotgun (WGS) entry which is preliminary data.</text>
</comment>
<keyword evidence="6" id="KW-0238">DNA-binding</keyword>
<dbReference type="SUPFAM" id="SSF50249">
    <property type="entry name" value="Nucleic acid-binding proteins"/>
    <property type="match status" value="1"/>
</dbReference>
<dbReference type="GO" id="GO:0005524">
    <property type="term" value="F:ATP binding"/>
    <property type="evidence" value="ECO:0007669"/>
    <property type="project" value="UniProtKB-KW"/>
</dbReference>
<keyword evidence="4 11" id="KW-0347">Helicase</keyword>
<dbReference type="Proteomes" id="UP000215896">
    <property type="component" value="Unassembled WGS sequence"/>
</dbReference>
<dbReference type="AlphaFoldDB" id="A0A255G5M8"/>
<keyword evidence="7" id="KW-0234">DNA repair</keyword>
<dbReference type="RefSeq" id="WP_094406702.1">
    <property type="nucleotide sequence ID" value="NZ_NMVO01000017.1"/>
</dbReference>
<dbReference type="EMBL" id="NMVO01000017">
    <property type="protein sequence ID" value="OYO09696.1"/>
    <property type="molecule type" value="Genomic_DNA"/>
</dbReference>
<dbReference type="Pfam" id="PF00270">
    <property type="entry name" value="DEAD"/>
    <property type="match status" value="1"/>
</dbReference>
<dbReference type="InterPro" id="IPR012340">
    <property type="entry name" value="NA-bd_OB-fold"/>
</dbReference>
<keyword evidence="2" id="KW-0227">DNA damage</keyword>
<evidence type="ECO:0000256" key="7">
    <source>
        <dbReference type="ARBA" id="ARBA00023204"/>
    </source>
</evidence>
<dbReference type="GO" id="GO:0016787">
    <property type="term" value="F:hydrolase activity"/>
    <property type="evidence" value="ECO:0007669"/>
    <property type="project" value="UniProtKB-KW"/>
</dbReference>
<evidence type="ECO:0000256" key="1">
    <source>
        <dbReference type="ARBA" id="ARBA00022741"/>
    </source>
</evidence>
<dbReference type="InterPro" id="IPR045562">
    <property type="entry name" value="RecG_dom3_C"/>
</dbReference>
<organism evidence="11 12">
    <name type="scientific">Enemella evansiae</name>
    <dbReference type="NCBI Taxonomy" id="2016499"/>
    <lineage>
        <taxon>Bacteria</taxon>
        <taxon>Bacillati</taxon>
        <taxon>Actinomycetota</taxon>
        <taxon>Actinomycetes</taxon>
        <taxon>Propionibacteriales</taxon>
        <taxon>Propionibacteriaceae</taxon>
        <taxon>Enemella</taxon>
    </lineage>
</organism>
<dbReference type="Pfam" id="PF19833">
    <property type="entry name" value="RecG_dom3_C"/>
    <property type="match status" value="1"/>
</dbReference>
<reference evidence="11 12" key="1">
    <citation type="submission" date="2017-07" db="EMBL/GenBank/DDBJ databases">
        <title>Draft whole genome sequences of clinical Proprionibacteriaceae strains.</title>
        <authorList>
            <person name="Bernier A.-M."/>
            <person name="Bernard K."/>
            <person name="Domingo M.-C."/>
        </authorList>
    </citation>
    <scope>NUCLEOTIDE SEQUENCE [LARGE SCALE GENOMIC DNA]</scope>
    <source>
        <strain evidence="11 12">NML 030167</strain>
    </source>
</reference>
<keyword evidence="5" id="KW-0067">ATP-binding</keyword>
<accession>A0A255G5M8</accession>
<evidence type="ECO:0000259" key="10">
    <source>
        <dbReference type="PROSITE" id="PS51194"/>
    </source>
</evidence>
<dbReference type="PROSITE" id="PS51192">
    <property type="entry name" value="HELICASE_ATP_BIND_1"/>
    <property type="match status" value="1"/>
</dbReference>
<dbReference type="InterPro" id="IPR033454">
    <property type="entry name" value="RecG_wedge"/>
</dbReference>
<dbReference type="SMART" id="SM00487">
    <property type="entry name" value="DEXDc"/>
    <property type="match status" value="1"/>
</dbReference>
<dbReference type="OrthoDB" id="9804325at2"/>
<dbReference type="InterPro" id="IPR047112">
    <property type="entry name" value="RecG/Mfd"/>
</dbReference>
<feature type="domain" description="Helicase ATP-binding" evidence="9">
    <location>
        <begin position="316"/>
        <end position="495"/>
    </location>
</feature>
<dbReference type="CDD" id="cd04488">
    <property type="entry name" value="RecG_wedge_OBF"/>
    <property type="match status" value="1"/>
</dbReference>
<dbReference type="GO" id="GO:0006281">
    <property type="term" value="P:DNA repair"/>
    <property type="evidence" value="ECO:0007669"/>
    <property type="project" value="UniProtKB-KW"/>
</dbReference>
<evidence type="ECO:0000256" key="5">
    <source>
        <dbReference type="ARBA" id="ARBA00022840"/>
    </source>
</evidence>
<evidence type="ECO:0000259" key="9">
    <source>
        <dbReference type="PROSITE" id="PS51192"/>
    </source>
</evidence>
<evidence type="ECO:0000256" key="2">
    <source>
        <dbReference type="ARBA" id="ARBA00022763"/>
    </source>
</evidence>
<dbReference type="Pfam" id="PF17191">
    <property type="entry name" value="RecG_wedge"/>
    <property type="match status" value="1"/>
</dbReference>
<keyword evidence="12" id="KW-1185">Reference proteome</keyword>
<evidence type="ECO:0000313" key="11">
    <source>
        <dbReference type="EMBL" id="OYO09696.1"/>
    </source>
</evidence>
<dbReference type="SUPFAM" id="SSF52540">
    <property type="entry name" value="P-loop containing nucleoside triphosphate hydrolases"/>
    <property type="match status" value="2"/>
</dbReference>
<keyword evidence="1" id="KW-0547">Nucleotide-binding</keyword>
<protein>
    <recommendedName>
        <fullName evidence="8">Probable DNA 3'-5' helicase RecG</fullName>
    </recommendedName>
</protein>
<dbReference type="InterPro" id="IPR001650">
    <property type="entry name" value="Helicase_C-like"/>
</dbReference>
<dbReference type="InterPro" id="IPR027417">
    <property type="entry name" value="P-loop_NTPase"/>
</dbReference>
<feature type="domain" description="Helicase C-terminal" evidence="10">
    <location>
        <begin position="532"/>
        <end position="702"/>
    </location>
</feature>
<dbReference type="Gene3D" id="3.40.50.300">
    <property type="entry name" value="P-loop containing nucleotide triphosphate hydrolases"/>
    <property type="match status" value="2"/>
</dbReference>
<dbReference type="SMART" id="SM00490">
    <property type="entry name" value="HELICc"/>
    <property type="match status" value="1"/>
</dbReference>
<dbReference type="Gene3D" id="2.40.50.140">
    <property type="entry name" value="Nucleic acid-binding proteins"/>
    <property type="match status" value="1"/>
</dbReference>
<evidence type="ECO:0000256" key="8">
    <source>
        <dbReference type="ARBA" id="ARBA00049819"/>
    </source>
</evidence>
<name>A0A255G5M8_9ACTN</name>
<sequence>MWQTPAYRVQATRLETVLGDKTAKAFEQLKVRTVGDALRHVPRRYLRGAESTSLRDLKVGEDAAFISRVIKSETKGNQRSLRLEVIVGDGTGTLRLTFFGRRHLIDFWQRTLPEGARGLFAGKIGVFNGQLQLTHPDFVTLDEAGHITGGAQRNQQMGELASRVGGLIGIYPATAKLPTWTIAQCIDLVREQTGELPEPLPATVREAVDLVALARADRAIDFEPAADERLPELAAAVQYVHRPDDLAQAWLGRQRFLFDEAFAVQAAMAYRRAAARSQPGTPRPRQRDGLLAAFDATLPFELTAGQQQVSEEIFTGLEQTHPMQRLLQGEVGSGKTLVALRAMLTVVDNGGQAVLLAPTEVLAQQHHQTISRMLGPLAEGEGGLFDAGVLGDGPRTKVVLLSGSMTAAQKKKALLQIASGEAGIVVGTHALLADRVQYADLGLVVVDEQHRFGVEQRAALNDRAEARPHVLVMTATPIPRTVAITVFGDLEVSTLTEIPAGRSEVSTQVVPENVRPEWVERAWQRITEEVAAGRQAFVVCPQISAGEKNSELVPPDPSLEGKDAPAPRNVTDLYAELTGPGGPLESLRVAALHGKLPADEKDRVMAAFAAGELDVLVSTTVVEVGVDVPNASVMVICDADRFGISQLHQLRGRIGRGAHPGLCLLLTRTPGDSPAAERLRAVAGTRDGFQLAEVDLAQRREGDVLGASQAGARSSLKLLRVLDHVQLLEQARAIAEDCVARDPELKEPGIADAITQVEEQAAAEWLERT</sequence>
<dbReference type="PANTHER" id="PTHR47964:SF1">
    <property type="entry name" value="ATP-DEPENDENT DNA HELICASE HOMOLOG RECG, CHLOROPLASTIC"/>
    <property type="match status" value="1"/>
</dbReference>
<keyword evidence="3" id="KW-0378">Hydrolase</keyword>
<evidence type="ECO:0000256" key="6">
    <source>
        <dbReference type="ARBA" id="ARBA00023125"/>
    </source>
</evidence>
<dbReference type="PROSITE" id="PS51194">
    <property type="entry name" value="HELICASE_CTER"/>
    <property type="match status" value="1"/>
</dbReference>
<dbReference type="GO" id="GO:0003677">
    <property type="term" value="F:DNA binding"/>
    <property type="evidence" value="ECO:0007669"/>
    <property type="project" value="UniProtKB-KW"/>
</dbReference>
<proteinExistence type="predicted"/>
<gene>
    <name evidence="11" type="ORF">CGZ94_18775</name>
</gene>
<evidence type="ECO:0000256" key="4">
    <source>
        <dbReference type="ARBA" id="ARBA00022806"/>
    </source>
</evidence>
<dbReference type="GO" id="GO:0003678">
    <property type="term" value="F:DNA helicase activity"/>
    <property type="evidence" value="ECO:0007669"/>
    <property type="project" value="TreeGrafter"/>
</dbReference>
<evidence type="ECO:0000256" key="3">
    <source>
        <dbReference type="ARBA" id="ARBA00022801"/>
    </source>
</evidence>